<evidence type="ECO:0000256" key="1">
    <source>
        <dbReference type="SAM" id="MobiDB-lite"/>
    </source>
</evidence>
<reference evidence="2" key="1">
    <citation type="submission" date="2023-04" db="EMBL/GenBank/DDBJ databases">
        <title>Chromosome-level genome of Chaenocephalus aceratus.</title>
        <authorList>
            <person name="Park H."/>
        </authorList>
    </citation>
    <scope>NUCLEOTIDE SEQUENCE</scope>
    <source>
        <strain evidence="2">DE</strain>
        <tissue evidence="2">Muscle</tissue>
    </source>
</reference>
<feature type="compositionally biased region" description="Basic and acidic residues" evidence="1">
    <location>
        <begin position="20"/>
        <end position="54"/>
    </location>
</feature>
<comment type="caution">
    <text evidence="2">The sequence shown here is derived from an EMBL/GenBank/DDBJ whole genome shotgun (WGS) entry which is preliminary data.</text>
</comment>
<proteinExistence type="predicted"/>
<evidence type="ECO:0000313" key="3">
    <source>
        <dbReference type="Proteomes" id="UP001228049"/>
    </source>
</evidence>
<accession>A0AAD9FGK4</accession>
<dbReference type="AlphaFoldDB" id="A0AAD9FGK4"/>
<dbReference type="EMBL" id="JASDAP010000003">
    <property type="protein sequence ID" value="KAK1905193.1"/>
    <property type="molecule type" value="Genomic_DNA"/>
</dbReference>
<evidence type="ECO:0000313" key="2">
    <source>
        <dbReference type="EMBL" id="KAK1905193.1"/>
    </source>
</evidence>
<keyword evidence="3" id="KW-1185">Reference proteome</keyword>
<name>A0AAD9FGK4_DISEL</name>
<sequence length="71" mass="7839">MSFCFNFDLPAPTTNLDGDDGYKVEKEKKETAAKSTEDDTKPAEPLKEAKEHLPLSDPRSSLGMLSLNQLP</sequence>
<organism evidence="2 3">
    <name type="scientific">Dissostichus eleginoides</name>
    <name type="common">Patagonian toothfish</name>
    <name type="synonym">Dissostichus amissus</name>
    <dbReference type="NCBI Taxonomy" id="100907"/>
    <lineage>
        <taxon>Eukaryota</taxon>
        <taxon>Metazoa</taxon>
        <taxon>Chordata</taxon>
        <taxon>Craniata</taxon>
        <taxon>Vertebrata</taxon>
        <taxon>Euteleostomi</taxon>
        <taxon>Actinopterygii</taxon>
        <taxon>Neopterygii</taxon>
        <taxon>Teleostei</taxon>
        <taxon>Neoteleostei</taxon>
        <taxon>Acanthomorphata</taxon>
        <taxon>Eupercaria</taxon>
        <taxon>Perciformes</taxon>
        <taxon>Notothenioidei</taxon>
        <taxon>Nototheniidae</taxon>
        <taxon>Dissostichus</taxon>
    </lineage>
</organism>
<gene>
    <name evidence="2" type="ORF">KUDE01_012376</name>
</gene>
<protein>
    <submittedName>
        <fullName evidence="2">Transcription initiation factor TFIID subunit 2</fullName>
    </submittedName>
</protein>
<dbReference type="Proteomes" id="UP001228049">
    <property type="component" value="Unassembled WGS sequence"/>
</dbReference>
<feature type="region of interest" description="Disordered" evidence="1">
    <location>
        <begin position="15"/>
        <end position="71"/>
    </location>
</feature>